<accession>A0ABN7X5V5</accession>
<comment type="caution">
    <text evidence="1">The sequence shown here is derived from an EMBL/GenBank/DDBJ whole genome shotgun (WGS) entry which is preliminary data.</text>
</comment>
<evidence type="ECO:0000313" key="1">
    <source>
        <dbReference type="EMBL" id="CAG8848826.1"/>
    </source>
</evidence>
<organism evidence="1 2">
    <name type="scientific">Gigaspora margarita</name>
    <dbReference type="NCBI Taxonomy" id="4874"/>
    <lineage>
        <taxon>Eukaryota</taxon>
        <taxon>Fungi</taxon>
        <taxon>Fungi incertae sedis</taxon>
        <taxon>Mucoromycota</taxon>
        <taxon>Glomeromycotina</taxon>
        <taxon>Glomeromycetes</taxon>
        <taxon>Diversisporales</taxon>
        <taxon>Gigasporaceae</taxon>
        <taxon>Gigaspora</taxon>
    </lineage>
</organism>
<feature type="non-terminal residue" evidence="1">
    <location>
        <position position="1"/>
    </location>
</feature>
<keyword evidence="2" id="KW-1185">Reference proteome</keyword>
<sequence length="46" mass="5138">NGSVINTITVADFGTDIHRENSDQINMVFGETNIKYYYNIVTGKSP</sequence>
<feature type="non-terminal residue" evidence="1">
    <location>
        <position position="46"/>
    </location>
</feature>
<proteinExistence type="predicted"/>
<evidence type="ECO:0000313" key="2">
    <source>
        <dbReference type="Proteomes" id="UP000789901"/>
    </source>
</evidence>
<dbReference type="EMBL" id="CAJVQB010093640">
    <property type="protein sequence ID" value="CAG8848826.1"/>
    <property type="molecule type" value="Genomic_DNA"/>
</dbReference>
<gene>
    <name evidence="1" type="ORF">GMARGA_LOCUS39383</name>
</gene>
<reference evidence="1 2" key="1">
    <citation type="submission" date="2021-06" db="EMBL/GenBank/DDBJ databases">
        <authorList>
            <person name="Kallberg Y."/>
            <person name="Tangrot J."/>
            <person name="Rosling A."/>
        </authorList>
    </citation>
    <scope>NUCLEOTIDE SEQUENCE [LARGE SCALE GENOMIC DNA]</scope>
    <source>
        <strain evidence="1 2">120-4 pot B 10/14</strain>
    </source>
</reference>
<dbReference type="Proteomes" id="UP000789901">
    <property type="component" value="Unassembled WGS sequence"/>
</dbReference>
<protein>
    <submittedName>
        <fullName evidence="1">45181_t:CDS:1</fullName>
    </submittedName>
</protein>
<name>A0ABN7X5V5_GIGMA</name>